<organism evidence="2 3">
    <name type="scientific">Armillaria borealis</name>
    <dbReference type="NCBI Taxonomy" id="47425"/>
    <lineage>
        <taxon>Eukaryota</taxon>
        <taxon>Fungi</taxon>
        <taxon>Dikarya</taxon>
        <taxon>Basidiomycota</taxon>
        <taxon>Agaricomycotina</taxon>
        <taxon>Agaricomycetes</taxon>
        <taxon>Agaricomycetidae</taxon>
        <taxon>Agaricales</taxon>
        <taxon>Marasmiineae</taxon>
        <taxon>Physalacriaceae</taxon>
        <taxon>Armillaria</taxon>
    </lineage>
</organism>
<comment type="caution">
    <text evidence="2">The sequence shown here is derived from an EMBL/GenBank/DDBJ whole genome shotgun (WGS) entry which is preliminary data.</text>
</comment>
<sequence length="225" mass="25727">MGREDCPDLFDVLWLKGAESRRKTDSLSLAFLGLQYLKPPLASYPFARDYIYSAILPHISSATLHSFRILSLYAYGHHHLLPFTSFTLPTACIRLQITLFFLKNALFYFILQLIAHFISSLLIADQPGIHYTPVPYIFWSPRLDTSLLYPTSTISHRHSIAFPFTAHYTFNLLLIFLKSSVAHIVLLHSRSLSSKSICRLYGIWLSESFRVFLAMADGQRLISPV</sequence>
<name>A0AA39K8H4_9AGAR</name>
<keyword evidence="1" id="KW-0812">Transmembrane</keyword>
<keyword evidence="1" id="KW-0472">Membrane</keyword>
<keyword evidence="3" id="KW-1185">Reference proteome</keyword>
<evidence type="ECO:0000313" key="3">
    <source>
        <dbReference type="Proteomes" id="UP001175226"/>
    </source>
</evidence>
<feature type="transmembrane region" description="Helical" evidence="1">
    <location>
        <begin position="168"/>
        <end position="187"/>
    </location>
</feature>
<dbReference type="Proteomes" id="UP001175226">
    <property type="component" value="Unassembled WGS sequence"/>
</dbReference>
<reference evidence="2" key="1">
    <citation type="submission" date="2023-06" db="EMBL/GenBank/DDBJ databases">
        <authorList>
            <consortium name="Lawrence Berkeley National Laboratory"/>
            <person name="Ahrendt S."/>
            <person name="Sahu N."/>
            <person name="Indic B."/>
            <person name="Wong-Bajracharya J."/>
            <person name="Merenyi Z."/>
            <person name="Ke H.-M."/>
            <person name="Monk M."/>
            <person name="Kocsube S."/>
            <person name="Drula E."/>
            <person name="Lipzen A."/>
            <person name="Balint B."/>
            <person name="Henrissat B."/>
            <person name="Andreopoulos B."/>
            <person name="Martin F.M."/>
            <person name="Harder C.B."/>
            <person name="Rigling D."/>
            <person name="Ford K.L."/>
            <person name="Foster G.D."/>
            <person name="Pangilinan J."/>
            <person name="Papanicolaou A."/>
            <person name="Barry K."/>
            <person name="LaButti K."/>
            <person name="Viragh M."/>
            <person name="Koriabine M."/>
            <person name="Yan M."/>
            <person name="Riley R."/>
            <person name="Champramary S."/>
            <person name="Plett K.L."/>
            <person name="Tsai I.J."/>
            <person name="Slot J."/>
            <person name="Sipos G."/>
            <person name="Plett J."/>
            <person name="Nagy L.G."/>
            <person name="Grigoriev I.V."/>
        </authorList>
    </citation>
    <scope>NUCLEOTIDE SEQUENCE</scope>
    <source>
        <strain evidence="2">FPL87.14</strain>
    </source>
</reference>
<keyword evidence="1" id="KW-1133">Transmembrane helix</keyword>
<accession>A0AA39K8H4</accession>
<gene>
    <name evidence="2" type="ORF">EV421DRAFT_40846</name>
</gene>
<feature type="transmembrane region" description="Helical" evidence="1">
    <location>
        <begin position="105"/>
        <end position="124"/>
    </location>
</feature>
<evidence type="ECO:0000256" key="1">
    <source>
        <dbReference type="SAM" id="Phobius"/>
    </source>
</evidence>
<evidence type="ECO:0000313" key="2">
    <source>
        <dbReference type="EMBL" id="KAK0456233.1"/>
    </source>
</evidence>
<dbReference type="EMBL" id="JAUEPT010000001">
    <property type="protein sequence ID" value="KAK0456233.1"/>
    <property type="molecule type" value="Genomic_DNA"/>
</dbReference>
<proteinExistence type="predicted"/>
<dbReference type="AlphaFoldDB" id="A0AA39K8H4"/>
<protein>
    <submittedName>
        <fullName evidence="2">Uncharacterized protein</fullName>
    </submittedName>
</protein>